<feature type="chain" id="PRO_5016050997" description="Immunoglobulin domain-containing protein" evidence="3">
    <location>
        <begin position="33"/>
        <end position="1726"/>
    </location>
</feature>
<dbReference type="Proteomes" id="UP000249218">
    <property type="component" value="Unassembled WGS sequence"/>
</dbReference>
<evidence type="ECO:0000259" key="4">
    <source>
        <dbReference type="SMART" id="SM00409"/>
    </source>
</evidence>
<dbReference type="Gene3D" id="2.60.40.10">
    <property type="entry name" value="Immunoglobulins"/>
    <property type="match status" value="1"/>
</dbReference>
<feature type="domain" description="Immunoglobulin" evidence="4">
    <location>
        <begin position="761"/>
        <end position="857"/>
    </location>
</feature>
<accession>A0A2W1BRE2</accession>
<dbReference type="InterPro" id="IPR052748">
    <property type="entry name" value="ISR_Activator"/>
</dbReference>
<evidence type="ECO:0000256" key="2">
    <source>
        <dbReference type="SAM" id="Phobius"/>
    </source>
</evidence>
<keyword evidence="3" id="KW-0732">Signal</keyword>
<dbReference type="SUPFAM" id="SSF48726">
    <property type="entry name" value="Immunoglobulin"/>
    <property type="match status" value="2"/>
</dbReference>
<dbReference type="InterPro" id="IPR013783">
    <property type="entry name" value="Ig-like_fold"/>
</dbReference>
<keyword evidence="2" id="KW-0812">Transmembrane</keyword>
<gene>
    <name evidence="5" type="primary">HaOG204020</name>
    <name evidence="5" type="ORF">B5X24_HaOG204020</name>
</gene>
<protein>
    <recommendedName>
        <fullName evidence="4">Immunoglobulin domain-containing protein</fullName>
    </recommendedName>
</protein>
<organism evidence="5 6">
    <name type="scientific">Helicoverpa armigera</name>
    <name type="common">Cotton bollworm</name>
    <name type="synonym">Heliothis armigera</name>
    <dbReference type="NCBI Taxonomy" id="29058"/>
    <lineage>
        <taxon>Eukaryota</taxon>
        <taxon>Metazoa</taxon>
        <taxon>Ecdysozoa</taxon>
        <taxon>Arthropoda</taxon>
        <taxon>Hexapoda</taxon>
        <taxon>Insecta</taxon>
        <taxon>Pterygota</taxon>
        <taxon>Neoptera</taxon>
        <taxon>Endopterygota</taxon>
        <taxon>Lepidoptera</taxon>
        <taxon>Glossata</taxon>
        <taxon>Ditrysia</taxon>
        <taxon>Noctuoidea</taxon>
        <taxon>Noctuidae</taxon>
        <taxon>Heliothinae</taxon>
        <taxon>Helicoverpa</taxon>
    </lineage>
</organism>
<dbReference type="InterPro" id="IPR011990">
    <property type="entry name" value="TPR-like_helical_dom_sf"/>
</dbReference>
<evidence type="ECO:0000313" key="5">
    <source>
        <dbReference type="EMBL" id="PZC76881.1"/>
    </source>
</evidence>
<dbReference type="InterPro" id="IPR036179">
    <property type="entry name" value="Ig-like_dom_sf"/>
</dbReference>
<feature type="signal peptide" evidence="3">
    <location>
        <begin position="1"/>
        <end position="32"/>
    </location>
</feature>
<dbReference type="InterPro" id="IPR006597">
    <property type="entry name" value="Sel1-like"/>
</dbReference>
<dbReference type="Pfam" id="PF08238">
    <property type="entry name" value="Sel1"/>
    <property type="match status" value="2"/>
</dbReference>
<feature type="domain" description="Immunoglobulin" evidence="4">
    <location>
        <begin position="877"/>
        <end position="971"/>
    </location>
</feature>
<proteinExistence type="predicted"/>
<feature type="transmembrane region" description="Helical" evidence="2">
    <location>
        <begin position="1086"/>
        <end position="1108"/>
    </location>
</feature>
<reference evidence="5 6" key="1">
    <citation type="journal article" date="2017" name="BMC Biol.">
        <title>Genomic innovations, transcriptional plasticity and gene loss underlying the evolution and divergence of two highly polyphagous and invasive Helicoverpa pest species.</title>
        <authorList>
            <person name="Pearce S.L."/>
            <person name="Clarke D.F."/>
            <person name="East P.D."/>
            <person name="Elfekih S."/>
            <person name="Gordon K.H."/>
            <person name="Jermiin L.S."/>
            <person name="McGaughran A."/>
            <person name="Oakeshott J.G."/>
            <person name="Papanikolaou A."/>
            <person name="Perera O.P."/>
            <person name="Rane R.V."/>
            <person name="Richards S."/>
            <person name="Tay W.T."/>
            <person name="Walsh T.K."/>
            <person name="Anderson A."/>
            <person name="Anderson C.J."/>
            <person name="Asgari S."/>
            <person name="Board P.G."/>
            <person name="Bretschneider A."/>
            <person name="Campbell P.M."/>
            <person name="Chertemps T."/>
            <person name="Christeller J.T."/>
            <person name="Coppin C.W."/>
            <person name="Downes S.J."/>
            <person name="Duan G."/>
            <person name="Farnsworth C.A."/>
            <person name="Good R.T."/>
            <person name="Han L.B."/>
            <person name="Han Y.C."/>
            <person name="Hatje K."/>
            <person name="Horne I."/>
            <person name="Huang Y.P."/>
            <person name="Hughes D.S."/>
            <person name="Jacquin-Joly E."/>
            <person name="James W."/>
            <person name="Jhangiani S."/>
            <person name="Kollmar M."/>
            <person name="Kuwar S.S."/>
            <person name="Li S."/>
            <person name="Liu N.Y."/>
            <person name="Maibeche M.T."/>
            <person name="Miller J.R."/>
            <person name="Montagne N."/>
            <person name="Perry T."/>
            <person name="Qu J."/>
            <person name="Song S.V."/>
            <person name="Sutton G.G."/>
            <person name="Vogel H."/>
            <person name="Walenz B.P."/>
            <person name="Xu W."/>
            <person name="Zhang H.J."/>
            <person name="Zou Z."/>
            <person name="Batterham P."/>
            <person name="Edwards O.R."/>
            <person name="Feyereisen R."/>
            <person name="Gibbs R.A."/>
            <person name="Heckel D.G."/>
            <person name="McGrath A."/>
            <person name="Robin C."/>
            <person name="Scherer S.E."/>
            <person name="Worley K.C."/>
            <person name="Wu Y.D."/>
        </authorList>
    </citation>
    <scope>NUCLEOTIDE SEQUENCE [LARGE SCALE GENOMIC DNA]</scope>
    <source>
        <strain evidence="5">Harm_GR_Male_#8</strain>
        <tissue evidence="5">Whole organism</tissue>
    </source>
</reference>
<keyword evidence="2" id="KW-1133">Transmembrane helix</keyword>
<keyword evidence="2" id="KW-0472">Membrane</keyword>
<dbReference type="SUPFAM" id="SSF81901">
    <property type="entry name" value="HCP-like"/>
    <property type="match status" value="1"/>
</dbReference>
<evidence type="ECO:0000256" key="1">
    <source>
        <dbReference type="SAM" id="MobiDB-lite"/>
    </source>
</evidence>
<dbReference type="SMART" id="SM00671">
    <property type="entry name" value="SEL1"/>
    <property type="match status" value="2"/>
</dbReference>
<dbReference type="InterPro" id="IPR003599">
    <property type="entry name" value="Ig_sub"/>
</dbReference>
<dbReference type="PANTHER" id="PTHR45011">
    <property type="entry name" value="DAP3-BINDING CELL DEATH ENHANCER 1"/>
    <property type="match status" value="1"/>
</dbReference>
<keyword evidence="6" id="KW-1185">Reference proteome</keyword>
<evidence type="ECO:0000256" key="3">
    <source>
        <dbReference type="SAM" id="SignalP"/>
    </source>
</evidence>
<dbReference type="SMART" id="SM00409">
    <property type="entry name" value="IG"/>
    <property type="match status" value="3"/>
</dbReference>
<dbReference type="PANTHER" id="PTHR45011:SF1">
    <property type="entry name" value="DAP3-BINDING CELL DEATH ENHANCER 1"/>
    <property type="match status" value="1"/>
</dbReference>
<dbReference type="EMBL" id="KZ149942">
    <property type="protein sequence ID" value="PZC76881.1"/>
    <property type="molecule type" value="Genomic_DNA"/>
</dbReference>
<dbReference type="Gene3D" id="1.25.40.10">
    <property type="entry name" value="Tetratricopeptide repeat domain"/>
    <property type="match status" value="1"/>
</dbReference>
<feature type="domain" description="Immunoglobulin" evidence="4">
    <location>
        <begin position="37"/>
        <end position="132"/>
    </location>
</feature>
<feature type="region of interest" description="Disordered" evidence="1">
    <location>
        <begin position="1386"/>
        <end position="1405"/>
    </location>
</feature>
<sequence>MSAFQSHVRGKMLRLCVFGLLCTILLAGGATGNQVSIPTRELNEGDSFTLSVVTILHKLNKCILIPPHNDSVTFTPRDTSQKFDKFEVLNGNTMNACEVRVLNVDKEDEGVWVLTYDHDGDDKAETASAQVVLITAEPEKEEEDENIHFLSKINHFTREGLVIDVSLDNTVSDEECYIRPPGGSLVKSESFQMENVTVQKKSNFVSCRISIGPMTQNLLGEWRLCGKPAGKDEMRCQQAEIVWNNNNRPAAHWDQTIQNRFSHPVYFGGSVNPGVAGRIDVLSCHVITPEGEDLVITNDVKYPHIESVALSAGLCSINFTDIDRSTLGDWTIYGKFRGWVGGMEEIHLPLTFFLYNEADPYAQAYNVTVLPEETHLVIMGTALNVDVTDSGNVDNCWYQTPSGQTYDLQDNPPPNELALKSLSDATGCRAAFDPITEDVVGEWRIIGKFSNGNQFTERQLTFHVIKEDPANPIIDEFRDIEYLAEVIVDTDMGSTNTITIPTASFVVTESCHILTPSGLQYAFIPGYNIPNVEFIQGSGIACGVMINVTSVDLLGEWTLISRAARYSTPIERRRPFSIRIEETLSLGNAINITEGNDLYLSLPNATSMYDTCKLYGPNNEEVTELEVDTFNRDSCGYVIRSVNNTHTGTWAIVYGNQITYRATVVVNVLEFINITLDNLSWDIGSSVDITVGPEDAVYCRVRDNKYQIVSEGFGPCRIVVDRATMDHKGQWSVSIGIAGTVVLEYISFNVDVRGDGAGPVVTTDVAWNGDSVTLTCSVPAGYEVSACKFRDPNHSTMVASHGVSQGGYIGSIRGYEIDAESNSCSLRIMTMTHWQEGSWRCAVNTTQGVSHGFLRVYAATVAGQTEGYYQHEPVLRSTDVFAYEGDAVTMSCTIDAAIRYCYFRASNGTVYNVGPSILSPHYEYVGSGLDAGDCGIRFNDLMKSDEGYWSCHVGLEDNIYAEEQRSRFSLHFDELIWTHQMWDRDTITVQMSIAAIAGTSELDYCRFVRIDGLGFTSNNVPLGYRVETDRMRHGQCVLQVETPGMLDLHPWVIAARLSGRSDEISRTTSPDLLVPPVIGMHMASAVLLWLFFAILCLLLILAAVSLIPKNNRKWTYERAAHIRDSFRRRPAPTQHTIANQPNQIIIDLPPKRASWSPSMDMCIKYQSENMWKYVTRRIRDTCERSANTFDRCSTTVANGAAITDEKNDGLPCKWLALRGGSKPYQSDSGSNTKWSFEFDQDKNWKGAIPWANDKNVNHDKTTGSSRWFPFYANSEGNQCKWSLEQPDTAHKSVVPWEKVTNENHFNDDTKAGPPCKWFFAKHGRKANELKWDFDQDKTLVAEVPAENVSKEENHGGPPCKWTSFRRRFGPGSKKWNFEHLNSTQTDVSPWKTADNTQKNDDQKAGPPCKWLSFRKCRKSYQNGSGANSRKWNFEPINKTWMDAITWSGAAVLGWYTSQMIHIKLKNHCRSLEKSCSSSSSVNSLLCSVLPYVGHMNKNDYYISSVEKIEKLVSDFTPTVHLMGNEEVAHTRKHENLKTQESIPTTISGSSNSTDTTDDDLGEVLNSIENRLGLAAIENGQYQDGLGLLRSAAHRNHAPAIYNLGLCYEKGLGVTADEKTAMELYRSAAAMDHPEALYNLGIYYGQGRGGLKQDQDTAVRLLRLAAVQGQQAAIDALKYLDVSISEPRHNDVNTWTYQHAQFSTNEQIVPTQSRLFVDNINFLQARV</sequence>
<name>A0A2W1BRE2_HELAM</name>
<evidence type="ECO:0000313" key="6">
    <source>
        <dbReference type="Proteomes" id="UP000249218"/>
    </source>
</evidence>
<dbReference type="OrthoDB" id="7467099at2759"/>